<comment type="subcellular location">
    <subcellularLocation>
        <location evidence="1 7">Nucleus</location>
    </subcellularLocation>
</comment>
<keyword evidence="3" id="KW-0479">Metal-binding</keyword>
<evidence type="ECO:0000259" key="10">
    <source>
        <dbReference type="PROSITE" id="PS51017"/>
    </source>
</evidence>
<sequence>MYTNKGYNRSATAMGAIAGRATRACDMCGIQRARWYCAADEAYLCARCDTSVHGANTLALRHDRICLAPTHLHGFTPSAGGSLQQKAAFKLRSTTTTSRSSTIPSKTASKNGDGVSEPDESPAAAAAAAYTARAVPPTSSDCEWGSDDAAAAEDHENFLLVPDCGCLDSGIDICCDVDGIISLVEDASVHVKIKEEKNRQQQEEEIKTFSSSSKDQQLQQLDSSSSKADESGASTEFESATEFEGFRSPDFGPRDIMCDEFGLDFDFPVPGSSESEVYCDEAHGAPAMGATEGRGERRERVKKEAEEILRCSLEELSKEELQQVPCLRLDFQEVLNAWSDGDAFWIMDSGEKNSYFDRSHGGSEAAAIGGIAAAGEDVVVGRQARVLRYKEKRLTRLFSKTIRYQVRKLNAERRPRMKGRFVKRTSVNS</sequence>
<feature type="compositionally biased region" description="Low complexity" evidence="8">
    <location>
        <begin position="93"/>
        <end position="102"/>
    </location>
</feature>
<dbReference type="EMBL" id="OZ020106">
    <property type="protein sequence ID" value="CAK9257882.1"/>
    <property type="molecule type" value="Genomic_DNA"/>
</dbReference>
<evidence type="ECO:0000256" key="2">
    <source>
        <dbReference type="ARBA" id="ARBA00010024"/>
    </source>
</evidence>
<evidence type="ECO:0000256" key="8">
    <source>
        <dbReference type="SAM" id="MobiDB-lite"/>
    </source>
</evidence>
<dbReference type="InterPro" id="IPR010402">
    <property type="entry name" value="CCT_domain"/>
</dbReference>
<organism evidence="11 12">
    <name type="scientific">Sphagnum jensenii</name>
    <dbReference type="NCBI Taxonomy" id="128206"/>
    <lineage>
        <taxon>Eukaryota</taxon>
        <taxon>Viridiplantae</taxon>
        <taxon>Streptophyta</taxon>
        <taxon>Embryophyta</taxon>
        <taxon>Bryophyta</taxon>
        <taxon>Sphagnophytina</taxon>
        <taxon>Sphagnopsida</taxon>
        <taxon>Sphagnales</taxon>
        <taxon>Sphagnaceae</taxon>
        <taxon>Sphagnum</taxon>
    </lineage>
</organism>
<evidence type="ECO:0000313" key="11">
    <source>
        <dbReference type="EMBL" id="CAK9257882.1"/>
    </source>
</evidence>
<evidence type="ECO:0000256" key="5">
    <source>
        <dbReference type="ARBA" id="ARBA00023242"/>
    </source>
</evidence>
<feature type="domain" description="CCT" evidence="10">
    <location>
        <begin position="382"/>
        <end position="424"/>
    </location>
</feature>
<feature type="compositionally biased region" description="Basic and acidic residues" evidence="8">
    <location>
        <begin position="195"/>
        <end position="207"/>
    </location>
</feature>
<keyword evidence="5 7" id="KW-0539">Nucleus</keyword>
<dbReference type="CDD" id="cd19821">
    <property type="entry name" value="Bbox1_BBX-like"/>
    <property type="match status" value="1"/>
</dbReference>
<evidence type="ECO:0000256" key="1">
    <source>
        <dbReference type="ARBA" id="ARBA00004123"/>
    </source>
</evidence>
<dbReference type="Proteomes" id="UP001497444">
    <property type="component" value="Chromosome 11"/>
</dbReference>
<feature type="domain" description="B box-type" evidence="9">
    <location>
        <begin position="20"/>
        <end position="67"/>
    </location>
</feature>
<dbReference type="PROSITE" id="PS50119">
    <property type="entry name" value="ZF_BBOX"/>
    <property type="match status" value="1"/>
</dbReference>
<evidence type="ECO:0000256" key="4">
    <source>
        <dbReference type="ARBA" id="ARBA00022833"/>
    </source>
</evidence>
<name>A0ABP0VUM4_9BRYO</name>
<dbReference type="SMART" id="SM00336">
    <property type="entry name" value="BBOX"/>
    <property type="match status" value="1"/>
</dbReference>
<dbReference type="PANTHER" id="PTHR31874:SF1">
    <property type="entry name" value="ZINC FINGER PROTEIN CONSTANS-LIKE 6"/>
    <property type="match status" value="1"/>
</dbReference>
<dbReference type="PANTHER" id="PTHR31874">
    <property type="entry name" value="CCT MOTIF FAMILY PROTEIN, EXPRESSED"/>
    <property type="match status" value="1"/>
</dbReference>
<evidence type="ECO:0000313" key="12">
    <source>
        <dbReference type="Proteomes" id="UP001497444"/>
    </source>
</evidence>
<proteinExistence type="inferred from homology"/>
<dbReference type="Pfam" id="PF00643">
    <property type="entry name" value="zf-B_box"/>
    <property type="match status" value="1"/>
</dbReference>
<dbReference type="PROSITE" id="PS51017">
    <property type="entry name" value="CCT"/>
    <property type="match status" value="1"/>
</dbReference>
<evidence type="ECO:0000256" key="7">
    <source>
        <dbReference type="PROSITE-ProRule" id="PRU00357"/>
    </source>
</evidence>
<dbReference type="Pfam" id="PF06203">
    <property type="entry name" value="CCT"/>
    <property type="match status" value="1"/>
</dbReference>
<feature type="region of interest" description="Disordered" evidence="8">
    <location>
        <begin position="195"/>
        <end position="248"/>
    </location>
</feature>
<comment type="similarity">
    <text evidence="2">Belongs to the CONSTANS family.</text>
</comment>
<gene>
    <name evidence="11" type="ORF">CSSPJE1EN1_LOCUS3360</name>
</gene>
<keyword evidence="4" id="KW-0862">Zinc</keyword>
<keyword evidence="6" id="KW-0863">Zinc-finger</keyword>
<accession>A0ABP0VUM4</accession>
<dbReference type="InterPro" id="IPR000315">
    <property type="entry name" value="Znf_B-box"/>
</dbReference>
<dbReference type="InterPro" id="IPR052453">
    <property type="entry name" value="CONSTANS-like_ZF"/>
</dbReference>
<dbReference type="InterPro" id="IPR049808">
    <property type="entry name" value="CONSTANS-like_Bbox1"/>
</dbReference>
<feature type="compositionally biased region" description="Low complexity" evidence="8">
    <location>
        <begin position="210"/>
        <end position="234"/>
    </location>
</feature>
<protein>
    <submittedName>
        <fullName evidence="11">Uncharacterized protein</fullName>
    </submittedName>
</protein>
<evidence type="ECO:0000256" key="6">
    <source>
        <dbReference type="PROSITE-ProRule" id="PRU00024"/>
    </source>
</evidence>
<keyword evidence="12" id="KW-1185">Reference proteome</keyword>
<reference evidence="11" key="1">
    <citation type="submission" date="2024-02" db="EMBL/GenBank/DDBJ databases">
        <authorList>
            <consortium name="ELIXIR-Norway"/>
            <consortium name="Elixir Norway"/>
        </authorList>
    </citation>
    <scope>NUCLEOTIDE SEQUENCE</scope>
</reference>
<feature type="region of interest" description="Disordered" evidence="8">
    <location>
        <begin position="93"/>
        <end position="130"/>
    </location>
</feature>
<evidence type="ECO:0000259" key="9">
    <source>
        <dbReference type="PROSITE" id="PS50119"/>
    </source>
</evidence>
<evidence type="ECO:0000256" key="3">
    <source>
        <dbReference type="ARBA" id="ARBA00022723"/>
    </source>
</evidence>